<dbReference type="STRING" id="88036.D8SFY8"/>
<dbReference type="InterPro" id="IPR024527">
    <property type="entry name" value="Eisosome1"/>
</dbReference>
<feature type="compositionally biased region" description="Basic and acidic residues" evidence="1">
    <location>
        <begin position="78"/>
        <end position="96"/>
    </location>
</feature>
<feature type="compositionally biased region" description="Basic and acidic residues" evidence="1">
    <location>
        <begin position="105"/>
        <end position="120"/>
    </location>
</feature>
<sequence>MARTEQERSGCVTGLWSLFRPKKAHKGDNKVHPEAMDAAASKLKVQDRVCEAVSGEAMDAAALKLKELKREVKIVLEAIRQERGHKEPIKPIKPEQEKEDEEENQEKKAEQLKEEKKAEQVNEEEKEADQMKPMKLEQEEAEKQLKEEEQEKKAEQLSEEEQEKEAHETKELRREVKQEQGHKEQPQLEREEKNQPIKPIKPMKQEQEQEEEQQMKPMKQQLEHEEEQTIKPIKQPLEREDDQEKMKQQENDKPNQEEQRPKPILLPAGGRRPGSRPKMVRFSSSAEDILPDGTRRRSETHLSDGRGGYVEFAYLEALHKANRWLNQRGKTEKKICSLEEEKREETEEEKYEEKSWSVSALRILIRLTEQLYEELNGKSSDRERIKRARKMMRLQKMLDRIPSERKPWKKLQSGEVVFVKEAKELYDRAGRDFVAEFKRRQRAGVNDECLFCRNHDGEKMIGRAGRTRANCSKHVEETRNEVGSELEKLAARIGQLEASARTLASEKPTLKSRIQKLDLQATVQDVKAAGDNCVSGLQAEKSITLRASKQASDQPPHSSKSREDQWIKLDYTLQCLEQAEIYLISFPVDGDDSGVPAALRLLVTGVSDGCGDYKTDYARCSLSSGGMREVFGQEFLKEKPQGIMADGVESAARADGEDHGTRGAGGERDVPDAKQSFGRGAPKDEEDKPRRTDERAHGVPSSRGLADQMDATCDKKEHLASQEAVFLHASAQASQHDQGLKWQKHSLTVRGSKHVEETRMEVQELTSSRESNPEQRCKPRDILPRLQSFGDILINREIADNFVKIWASQAELAETVAEIGAVSQPSGAESIKRRWGNSEMKEKMRCQDGSRQSSLVDGNGTRASMLSRIALGAWMIEDDDGKMISNSKKLLVAVEPEVQLHKD</sequence>
<evidence type="ECO:0000313" key="2">
    <source>
        <dbReference type="EMBL" id="EFJ16489.1"/>
    </source>
</evidence>
<feature type="region of interest" description="Disordered" evidence="1">
    <location>
        <begin position="78"/>
        <end position="304"/>
    </location>
</feature>
<evidence type="ECO:0000313" key="3">
    <source>
        <dbReference type="Proteomes" id="UP000001514"/>
    </source>
</evidence>
<dbReference type="KEGG" id="smo:SELMODRAFT_421660"/>
<accession>D8SFY8</accession>
<keyword evidence="3" id="KW-1185">Reference proteome</keyword>
<feature type="compositionally biased region" description="Polar residues" evidence="1">
    <location>
        <begin position="849"/>
        <end position="859"/>
    </location>
</feature>
<proteinExistence type="predicted"/>
<feature type="compositionally biased region" description="Basic and acidic residues" evidence="1">
    <location>
        <begin position="652"/>
        <end position="672"/>
    </location>
</feature>
<feature type="compositionally biased region" description="Basic and acidic residues" evidence="1">
    <location>
        <begin position="681"/>
        <end position="697"/>
    </location>
</feature>
<organism evidence="3">
    <name type="scientific">Selaginella moellendorffii</name>
    <name type="common">Spikemoss</name>
    <dbReference type="NCBI Taxonomy" id="88036"/>
    <lineage>
        <taxon>Eukaryota</taxon>
        <taxon>Viridiplantae</taxon>
        <taxon>Streptophyta</taxon>
        <taxon>Embryophyta</taxon>
        <taxon>Tracheophyta</taxon>
        <taxon>Lycopodiopsida</taxon>
        <taxon>Selaginellales</taxon>
        <taxon>Selaginellaceae</taxon>
        <taxon>Selaginella</taxon>
    </lineage>
</organism>
<feature type="compositionally biased region" description="Basic and acidic residues" evidence="1">
    <location>
        <begin position="839"/>
        <end position="848"/>
    </location>
</feature>
<dbReference type="PANTHER" id="PTHR28298:SF1">
    <property type="entry name" value="EISOSOME PROTEIN 1"/>
    <property type="match status" value="1"/>
</dbReference>
<evidence type="ECO:0000256" key="1">
    <source>
        <dbReference type="SAM" id="MobiDB-lite"/>
    </source>
</evidence>
<dbReference type="Proteomes" id="UP000001514">
    <property type="component" value="Unassembled WGS sequence"/>
</dbReference>
<dbReference type="HOGENOM" id="CLU_013616_0_0_1"/>
<reference evidence="2 3" key="1">
    <citation type="journal article" date="2011" name="Science">
        <title>The Selaginella genome identifies genetic changes associated with the evolution of vascular plants.</title>
        <authorList>
            <person name="Banks J.A."/>
            <person name="Nishiyama T."/>
            <person name="Hasebe M."/>
            <person name="Bowman J.L."/>
            <person name="Gribskov M."/>
            <person name="dePamphilis C."/>
            <person name="Albert V.A."/>
            <person name="Aono N."/>
            <person name="Aoyama T."/>
            <person name="Ambrose B.A."/>
            <person name="Ashton N.W."/>
            <person name="Axtell M.J."/>
            <person name="Barker E."/>
            <person name="Barker M.S."/>
            <person name="Bennetzen J.L."/>
            <person name="Bonawitz N.D."/>
            <person name="Chapple C."/>
            <person name="Cheng C."/>
            <person name="Correa L.G."/>
            <person name="Dacre M."/>
            <person name="DeBarry J."/>
            <person name="Dreyer I."/>
            <person name="Elias M."/>
            <person name="Engstrom E.M."/>
            <person name="Estelle M."/>
            <person name="Feng L."/>
            <person name="Finet C."/>
            <person name="Floyd S.K."/>
            <person name="Frommer W.B."/>
            <person name="Fujita T."/>
            <person name="Gramzow L."/>
            <person name="Gutensohn M."/>
            <person name="Harholt J."/>
            <person name="Hattori M."/>
            <person name="Heyl A."/>
            <person name="Hirai T."/>
            <person name="Hiwatashi Y."/>
            <person name="Ishikawa M."/>
            <person name="Iwata M."/>
            <person name="Karol K.G."/>
            <person name="Koehler B."/>
            <person name="Kolukisaoglu U."/>
            <person name="Kubo M."/>
            <person name="Kurata T."/>
            <person name="Lalonde S."/>
            <person name="Li K."/>
            <person name="Li Y."/>
            <person name="Litt A."/>
            <person name="Lyons E."/>
            <person name="Manning G."/>
            <person name="Maruyama T."/>
            <person name="Michael T.P."/>
            <person name="Mikami K."/>
            <person name="Miyazaki S."/>
            <person name="Morinaga S."/>
            <person name="Murata T."/>
            <person name="Mueller-Roeber B."/>
            <person name="Nelson D.R."/>
            <person name="Obara M."/>
            <person name="Oguri Y."/>
            <person name="Olmstead R.G."/>
            <person name="Onodera N."/>
            <person name="Petersen B.L."/>
            <person name="Pils B."/>
            <person name="Prigge M."/>
            <person name="Rensing S.A."/>
            <person name="Riano-Pachon D.M."/>
            <person name="Roberts A.W."/>
            <person name="Sato Y."/>
            <person name="Scheller H.V."/>
            <person name="Schulz B."/>
            <person name="Schulz C."/>
            <person name="Shakirov E.V."/>
            <person name="Shibagaki N."/>
            <person name="Shinohara N."/>
            <person name="Shippen D.E."/>
            <person name="Soerensen I."/>
            <person name="Sotooka R."/>
            <person name="Sugimoto N."/>
            <person name="Sugita M."/>
            <person name="Sumikawa N."/>
            <person name="Tanurdzic M."/>
            <person name="Theissen G."/>
            <person name="Ulvskov P."/>
            <person name="Wakazuki S."/>
            <person name="Weng J.K."/>
            <person name="Willats W.W."/>
            <person name="Wipf D."/>
            <person name="Wolf P.G."/>
            <person name="Yang L."/>
            <person name="Zimmer A.D."/>
            <person name="Zhu Q."/>
            <person name="Mitros T."/>
            <person name="Hellsten U."/>
            <person name="Loque D."/>
            <person name="Otillar R."/>
            <person name="Salamov A."/>
            <person name="Schmutz J."/>
            <person name="Shapiro H."/>
            <person name="Lindquist E."/>
            <person name="Lucas S."/>
            <person name="Rokhsar D."/>
            <person name="Grigoriev I.V."/>
        </authorList>
    </citation>
    <scope>NUCLEOTIDE SEQUENCE [LARGE SCALE GENOMIC DNA]</scope>
</reference>
<feature type="compositionally biased region" description="Basic and acidic residues" evidence="1">
    <location>
        <begin position="164"/>
        <end position="195"/>
    </location>
</feature>
<feature type="compositionally biased region" description="Basic and acidic residues" evidence="1">
    <location>
        <begin position="128"/>
        <end position="156"/>
    </location>
</feature>
<feature type="compositionally biased region" description="Basic and acidic residues" evidence="1">
    <location>
        <begin position="236"/>
        <end position="261"/>
    </location>
</feature>
<dbReference type="PANTHER" id="PTHR28298">
    <property type="entry name" value="EISOSOME PROTEIN 1"/>
    <property type="match status" value="1"/>
</dbReference>
<dbReference type="EMBL" id="GL377618">
    <property type="protein sequence ID" value="EFJ16489.1"/>
    <property type="molecule type" value="Genomic_DNA"/>
</dbReference>
<dbReference type="Gramene" id="EFJ16489">
    <property type="protein sequence ID" value="EFJ16489"/>
    <property type="gene ID" value="SELMODRAFT_421660"/>
</dbReference>
<feature type="compositionally biased region" description="Basic and acidic residues" evidence="1">
    <location>
        <begin position="293"/>
        <end position="304"/>
    </location>
</feature>
<feature type="region of interest" description="Disordered" evidence="1">
    <location>
        <begin position="839"/>
        <end position="859"/>
    </location>
</feature>
<protein>
    <submittedName>
        <fullName evidence="2">Uncharacterized protein</fullName>
    </submittedName>
</protein>
<gene>
    <name evidence="2" type="ORF">SELMODRAFT_421660</name>
</gene>
<name>D8SFY8_SELML</name>
<feature type="region of interest" description="Disordered" evidence="1">
    <location>
        <begin position="651"/>
        <end position="707"/>
    </location>
</feature>
<dbReference type="AlphaFoldDB" id="D8SFY8"/>
<dbReference type="eggNOG" id="ENOG502R8MY">
    <property type="taxonomic scope" value="Eukaryota"/>
</dbReference>
<dbReference type="InParanoid" id="D8SFY8"/>